<name>A0A5C3P3H7_9APHY</name>
<feature type="region of interest" description="Disordered" evidence="1">
    <location>
        <begin position="253"/>
        <end position="307"/>
    </location>
</feature>
<feature type="domain" description="DUF6533" evidence="3">
    <location>
        <begin position="7"/>
        <end position="45"/>
    </location>
</feature>
<dbReference type="Pfam" id="PF20151">
    <property type="entry name" value="DUF6533"/>
    <property type="match status" value="1"/>
</dbReference>
<feature type="compositionally biased region" description="Low complexity" evidence="1">
    <location>
        <begin position="293"/>
        <end position="307"/>
    </location>
</feature>
<evidence type="ECO:0000256" key="2">
    <source>
        <dbReference type="SAM" id="Phobius"/>
    </source>
</evidence>
<keyword evidence="2" id="KW-0472">Membrane</keyword>
<dbReference type="EMBL" id="ML211395">
    <property type="protein sequence ID" value="TFK83407.1"/>
    <property type="molecule type" value="Genomic_DNA"/>
</dbReference>
<organism evidence="4 5">
    <name type="scientific">Polyporus arcularius HHB13444</name>
    <dbReference type="NCBI Taxonomy" id="1314778"/>
    <lineage>
        <taxon>Eukaryota</taxon>
        <taxon>Fungi</taxon>
        <taxon>Dikarya</taxon>
        <taxon>Basidiomycota</taxon>
        <taxon>Agaricomycotina</taxon>
        <taxon>Agaricomycetes</taxon>
        <taxon>Polyporales</taxon>
        <taxon>Polyporaceae</taxon>
        <taxon>Polyporus</taxon>
    </lineage>
</organism>
<reference evidence="4 5" key="1">
    <citation type="journal article" date="2019" name="Nat. Ecol. Evol.">
        <title>Megaphylogeny resolves global patterns of mushroom evolution.</title>
        <authorList>
            <person name="Varga T."/>
            <person name="Krizsan K."/>
            <person name="Foldi C."/>
            <person name="Dima B."/>
            <person name="Sanchez-Garcia M."/>
            <person name="Sanchez-Ramirez S."/>
            <person name="Szollosi G.J."/>
            <person name="Szarkandi J.G."/>
            <person name="Papp V."/>
            <person name="Albert L."/>
            <person name="Andreopoulos W."/>
            <person name="Angelini C."/>
            <person name="Antonin V."/>
            <person name="Barry K.W."/>
            <person name="Bougher N.L."/>
            <person name="Buchanan P."/>
            <person name="Buyck B."/>
            <person name="Bense V."/>
            <person name="Catcheside P."/>
            <person name="Chovatia M."/>
            <person name="Cooper J."/>
            <person name="Damon W."/>
            <person name="Desjardin D."/>
            <person name="Finy P."/>
            <person name="Geml J."/>
            <person name="Haridas S."/>
            <person name="Hughes K."/>
            <person name="Justo A."/>
            <person name="Karasinski D."/>
            <person name="Kautmanova I."/>
            <person name="Kiss B."/>
            <person name="Kocsube S."/>
            <person name="Kotiranta H."/>
            <person name="LaButti K.M."/>
            <person name="Lechner B.E."/>
            <person name="Liimatainen K."/>
            <person name="Lipzen A."/>
            <person name="Lukacs Z."/>
            <person name="Mihaltcheva S."/>
            <person name="Morgado L.N."/>
            <person name="Niskanen T."/>
            <person name="Noordeloos M.E."/>
            <person name="Ohm R.A."/>
            <person name="Ortiz-Santana B."/>
            <person name="Ovrebo C."/>
            <person name="Racz N."/>
            <person name="Riley R."/>
            <person name="Savchenko A."/>
            <person name="Shiryaev A."/>
            <person name="Soop K."/>
            <person name="Spirin V."/>
            <person name="Szebenyi C."/>
            <person name="Tomsovsky M."/>
            <person name="Tulloss R.E."/>
            <person name="Uehling J."/>
            <person name="Grigoriev I.V."/>
            <person name="Vagvolgyi C."/>
            <person name="Papp T."/>
            <person name="Martin F.M."/>
            <person name="Miettinen O."/>
            <person name="Hibbett D.S."/>
            <person name="Nagy L.G."/>
        </authorList>
    </citation>
    <scope>NUCLEOTIDE SEQUENCE [LARGE SCALE GENOMIC DNA]</scope>
    <source>
        <strain evidence="4 5">HHB13444</strain>
    </source>
</reference>
<dbReference type="InterPro" id="IPR045340">
    <property type="entry name" value="DUF6533"/>
</dbReference>
<dbReference type="Proteomes" id="UP000308197">
    <property type="component" value="Unassembled WGS sequence"/>
</dbReference>
<sequence length="307" mass="33671">MNVALRAPLALFIYDTIVTFDREVACFWTHKRAAASLLFFANKWIYMTISVLDLVQLRPFPCSQFQVVGFAFVILQFVPAAVFSALRTYVLSSSKLLGLIVLVLSLAPVGVNLVQYAYEISGQNFPPFGCLEIDKTTVAIALSSRIPLIVAELLLIYITWTKLSSRSTFDDVRKSKRLSLPGILFRTGMYTVALFVLNVLHLGLTLTSVTVFIAPYVSHHSHTMPQLISAILVSRFLLELQAANQMVVRLDPDDPLHSSRNPYDKPSFISSLGGSISPGLPVLSDHNDSETGAEGSETTSAPESSSA</sequence>
<dbReference type="InParanoid" id="A0A5C3P3H7"/>
<gene>
    <name evidence="4" type="ORF">K466DRAFT_555099</name>
</gene>
<feature type="compositionally biased region" description="Low complexity" evidence="1">
    <location>
        <begin position="266"/>
        <end position="284"/>
    </location>
</feature>
<evidence type="ECO:0000259" key="3">
    <source>
        <dbReference type="Pfam" id="PF20151"/>
    </source>
</evidence>
<feature type="transmembrane region" description="Helical" evidence="2">
    <location>
        <begin position="67"/>
        <end position="89"/>
    </location>
</feature>
<keyword evidence="2" id="KW-0812">Transmembrane</keyword>
<dbReference type="STRING" id="1314778.A0A5C3P3H7"/>
<accession>A0A5C3P3H7</accession>
<keyword evidence="5" id="KW-1185">Reference proteome</keyword>
<feature type="transmembrane region" description="Helical" evidence="2">
    <location>
        <begin position="37"/>
        <end position="55"/>
    </location>
</feature>
<protein>
    <recommendedName>
        <fullName evidence="3">DUF6533 domain-containing protein</fullName>
    </recommendedName>
</protein>
<keyword evidence="2" id="KW-1133">Transmembrane helix</keyword>
<feature type="transmembrane region" description="Helical" evidence="2">
    <location>
        <begin position="96"/>
        <end position="118"/>
    </location>
</feature>
<dbReference type="AlphaFoldDB" id="A0A5C3P3H7"/>
<evidence type="ECO:0000256" key="1">
    <source>
        <dbReference type="SAM" id="MobiDB-lite"/>
    </source>
</evidence>
<evidence type="ECO:0000313" key="4">
    <source>
        <dbReference type="EMBL" id="TFK83407.1"/>
    </source>
</evidence>
<evidence type="ECO:0000313" key="5">
    <source>
        <dbReference type="Proteomes" id="UP000308197"/>
    </source>
</evidence>
<proteinExistence type="predicted"/>
<feature type="transmembrane region" description="Helical" evidence="2">
    <location>
        <begin position="138"/>
        <end position="160"/>
    </location>
</feature>